<accession>A0A1T4V8Z5</accession>
<evidence type="ECO:0000313" key="1">
    <source>
        <dbReference type="EMBL" id="SKA61438.1"/>
    </source>
</evidence>
<sequence length="210" mass="23011">MNITVLSVLIAVAQPLMQMVFNNYSNKKLNENTKLAMFTCLHSIEGRRRYKSVLLKDKSFSDALKNKLKGLDLFDQITVNNVTGTILLTYKCEEKDVDTVIDHLNAQTLKVAESKSKIANSTLGATSAYSVGQQAASIGRNSLIGQSLRNYTTKVNSCVKRSTNGVADLAVVVGAICLLWGGYKVFTQNQVPNGPSLVWWGYKILEGGTK</sequence>
<protein>
    <submittedName>
        <fullName evidence="1">Uncharacterized protein</fullName>
    </submittedName>
</protein>
<name>A0A1T4V8Z5_9GAMM</name>
<gene>
    <name evidence="1" type="ORF">SAMN02745213_01092</name>
</gene>
<dbReference type="Proteomes" id="UP000242432">
    <property type="component" value="Unassembled WGS sequence"/>
</dbReference>
<proteinExistence type="predicted"/>
<organism evidence="1 2">
    <name type="scientific">Succinivibrio dextrinosolvens DSM 3072</name>
    <dbReference type="NCBI Taxonomy" id="1123324"/>
    <lineage>
        <taxon>Bacteria</taxon>
        <taxon>Pseudomonadati</taxon>
        <taxon>Pseudomonadota</taxon>
        <taxon>Gammaproteobacteria</taxon>
        <taxon>Aeromonadales</taxon>
        <taxon>Succinivibrionaceae</taxon>
        <taxon>Succinivibrio</taxon>
    </lineage>
</organism>
<dbReference type="AlphaFoldDB" id="A0A1T4V8Z5"/>
<evidence type="ECO:0000313" key="2">
    <source>
        <dbReference type="Proteomes" id="UP000242432"/>
    </source>
</evidence>
<dbReference type="EMBL" id="FUXX01000014">
    <property type="protein sequence ID" value="SKA61438.1"/>
    <property type="molecule type" value="Genomic_DNA"/>
</dbReference>
<dbReference type="RefSeq" id="WP_078928595.1">
    <property type="nucleotide sequence ID" value="NZ_FUXX01000014.1"/>
</dbReference>
<keyword evidence="2" id="KW-1185">Reference proteome</keyword>
<dbReference type="Pfam" id="PF19991">
    <property type="entry name" value="HMA_2"/>
    <property type="match status" value="1"/>
</dbReference>
<dbReference type="STRING" id="83771.SAMN02910357_00803"/>
<reference evidence="2" key="1">
    <citation type="submission" date="2017-02" db="EMBL/GenBank/DDBJ databases">
        <authorList>
            <person name="Varghese N."/>
            <person name="Submissions S."/>
        </authorList>
    </citation>
    <scope>NUCLEOTIDE SEQUENCE [LARGE SCALE GENOMIC DNA]</scope>
    <source>
        <strain evidence="2">DSM 3072</strain>
    </source>
</reference>